<sequence>MTSSNIKYTSSKAIEHFNVGATLMRITGYVDCIEGLKELPKSASKWIYKCIVNNNDGKRVRILFWGDSALRYNKEIAMYQIIKISGGTIKLANPTYRRSGDTVSDKEFQFGCASTLEVLGMFNISKNADGAIKKTITYRPIEMIDVCTAREPVMITGWLKEPFRSISTTSGTSYGSGMICTDTHRMTVQVATFIPNEELREGMKLTVKGTIDRRLDAFVLNANSMDQIAVVPGAPMMSEDDMEDAVESPPLNPKREADFSESSDGKVFGIANYNNILKALTSIFLFSTTA</sequence>
<accession>A0A0C9RNI9</accession>
<reference evidence="4" key="2">
    <citation type="submission" date="2025-04" db="UniProtKB">
        <authorList>
            <consortium name="RefSeq"/>
        </authorList>
    </citation>
    <scope>IDENTIFICATION</scope>
    <source>
        <strain evidence="4">USDA-PBARC FA_bdor</strain>
        <tissue evidence="4">Whole organism</tissue>
    </source>
</reference>
<dbReference type="Proteomes" id="UP000694866">
    <property type="component" value="Unplaced"/>
</dbReference>
<dbReference type="EMBL" id="GBYB01009960">
    <property type="protein sequence ID" value="JAG79727.1"/>
    <property type="molecule type" value="Transcribed_RNA"/>
</dbReference>
<organism evidence="2">
    <name type="scientific">Fopius arisanus</name>
    <dbReference type="NCBI Taxonomy" id="64838"/>
    <lineage>
        <taxon>Eukaryota</taxon>
        <taxon>Metazoa</taxon>
        <taxon>Ecdysozoa</taxon>
        <taxon>Arthropoda</taxon>
        <taxon>Hexapoda</taxon>
        <taxon>Insecta</taxon>
        <taxon>Pterygota</taxon>
        <taxon>Neoptera</taxon>
        <taxon>Endopterygota</taxon>
        <taxon>Hymenoptera</taxon>
        <taxon>Apocrita</taxon>
        <taxon>Ichneumonoidea</taxon>
        <taxon>Braconidae</taxon>
        <taxon>Opiinae</taxon>
        <taxon>Fopius</taxon>
    </lineage>
</organism>
<gene>
    <name evidence="2" type="primary">l(3)76BDr_0</name>
    <name evidence="4" type="synonym">LOC105272529</name>
    <name evidence="2" type="ORF">g.47861</name>
</gene>
<dbReference type="Gene3D" id="2.40.50.140">
    <property type="entry name" value="Nucleic acid-binding proteins"/>
    <property type="match status" value="1"/>
</dbReference>
<dbReference type="InterPro" id="IPR012340">
    <property type="entry name" value="NA-bd_OB-fold"/>
</dbReference>
<dbReference type="SUPFAM" id="SSF50249">
    <property type="entry name" value="Nucleic acid-binding proteins"/>
    <property type="match status" value="1"/>
</dbReference>
<dbReference type="KEGG" id="fas:105272529"/>
<feature type="region of interest" description="Disordered" evidence="1">
    <location>
        <begin position="239"/>
        <end position="261"/>
    </location>
</feature>
<dbReference type="AlphaFoldDB" id="A0A0C9RNI9"/>
<proteinExistence type="predicted"/>
<evidence type="ECO:0000313" key="3">
    <source>
        <dbReference type="Proteomes" id="UP000694866"/>
    </source>
</evidence>
<dbReference type="OrthoDB" id="7648950at2759"/>
<evidence type="ECO:0000313" key="2">
    <source>
        <dbReference type="EMBL" id="JAG79727.1"/>
    </source>
</evidence>
<protein>
    <submittedName>
        <fullName evidence="2">L(3)76BDr_0 protein</fullName>
    </submittedName>
    <submittedName>
        <fullName evidence="4">Uncharacterized protein isoform X1</fullName>
    </submittedName>
</protein>
<evidence type="ECO:0000313" key="4">
    <source>
        <dbReference type="RefSeq" id="XP_011312999.1"/>
    </source>
</evidence>
<dbReference type="RefSeq" id="XP_011312999.1">
    <property type="nucleotide sequence ID" value="XM_011314697.1"/>
</dbReference>
<reference evidence="2" key="1">
    <citation type="submission" date="2015-01" db="EMBL/GenBank/DDBJ databases">
        <title>Transcriptome Assembly of Fopius arisanus.</title>
        <authorList>
            <person name="Geib S."/>
        </authorList>
    </citation>
    <scope>NUCLEOTIDE SEQUENCE</scope>
</reference>
<dbReference type="GeneID" id="105272529"/>
<accession>A0A9R1TPK4</accession>
<name>A0A0C9RNI9_9HYME</name>
<evidence type="ECO:0000256" key="1">
    <source>
        <dbReference type="SAM" id="MobiDB-lite"/>
    </source>
</evidence>
<keyword evidence="3" id="KW-1185">Reference proteome</keyword>